<accession>A0ABT6A811</accession>
<evidence type="ECO:0000256" key="4">
    <source>
        <dbReference type="ARBA" id="ARBA00022692"/>
    </source>
</evidence>
<keyword evidence="3" id="KW-0808">Transferase</keyword>
<organism evidence="9 10">
    <name type="scientific">Streptomyces tropicalis</name>
    <dbReference type="NCBI Taxonomy" id="3034234"/>
    <lineage>
        <taxon>Bacteria</taxon>
        <taxon>Bacillati</taxon>
        <taxon>Actinomycetota</taxon>
        <taxon>Actinomycetes</taxon>
        <taxon>Kitasatosporales</taxon>
        <taxon>Streptomycetaceae</taxon>
        <taxon>Streptomyces</taxon>
    </lineage>
</organism>
<feature type="transmembrane region" description="Helical" evidence="8">
    <location>
        <begin position="70"/>
        <end position="88"/>
    </location>
</feature>
<dbReference type="RefSeq" id="WP_276110342.1">
    <property type="nucleotide sequence ID" value="NZ_JARJBB010000009.1"/>
</dbReference>
<feature type="transmembrane region" description="Helical" evidence="8">
    <location>
        <begin position="143"/>
        <end position="161"/>
    </location>
</feature>
<keyword evidence="2" id="KW-1003">Cell membrane</keyword>
<gene>
    <name evidence="9" type="ORF">P3H78_19605</name>
</gene>
<evidence type="ECO:0000313" key="10">
    <source>
        <dbReference type="Proteomes" id="UP001221150"/>
    </source>
</evidence>
<keyword evidence="5 8" id="KW-1133">Transmembrane helix</keyword>
<feature type="transmembrane region" description="Helical" evidence="8">
    <location>
        <begin position="42"/>
        <end position="64"/>
    </location>
</feature>
<evidence type="ECO:0000256" key="7">
    <source>
        <dbReference type="SAM" id="MobiDB-lite"/>
    </source>
</evidence>
<protein>
    <submittedName>
        <fullName evidence="9">MraY family glycosyltransferase</fullName>
    </submittedName>
</protein>
<feature type="compositionally biased region" description="Basic and acidic residues" evidence="7">
    <location>
        <begin position="337"/>
        <end position="349"/>
    </location>
</feature>
<name>A0ABT6A811_9ACTN</name>
<dbReference type="Pfam" id="PF00953">
    <property type="entry name" value="Glycos_transf_4"/>
    <property type="match status" value="1"/>
</dbReference>
<feature type="compositionally biased region" description="Basic and acidic residues" evidence="7">
    <location>
        <begin position="355"/>
        <end position="373"/>
    </location>
</feature>
<evidence type="ECO:0000256" key="8">
    <source>
        <dbReference type="SAM" id="Phobius"/>
    </source>
</evidence>
<dbReference type="Proteomes" id="UP001221150">
    <property type="component" value="Unassembled WGS sequence"/>
</dbReference>
<evidence type="ECO:0000256" key="3">
    <source>
        <dbReference type="ARBA" id="ARBA00022679"/>
    </source>
</evidence>
<dbReference type="InterPro" id="IPR000715">
    <property type="entry name" value="Glycosyl_transferase_4"/>
</dbReference>
<feature type="transmembrane region" description="Helical" evidence="8">
    <location>
        <begin position="294"/>
        <end position="315"/>
    </location>
</feature>
<feature type="transmembrane region" description="Helical" evidence="8">
    <location>
        <begin position="223"/>
        <end position="246"/>
    </location>
</feature>
<feature type="region of interest" description="Disordered" evidence="7">
    <location>
        <begin position="320"/>
        <end position="426"/>
    </location>
</feature>
<dbReference type="PANTHER" id="PTHR22926:SF3">
    <property type="entry name" value="UNDECAPRENYL-PHOSPHATE ALPHA-N-ACETYLGLUCOSAMINYL 1-PHOSPHATE TRANSFERASE"/>
    <property type="match status" value="1"/>
</dbReference>
<dbReference type="CDD" id="cd06853">
    <property type="entry name" value="GT_WecA_like"/>
    <property type="match status" value="1"/>
</dbReference>
<dbReference type="PANTHER" id="PTHR22926">
    <property type="entry name" value="PHOSPHO-N-ACETYLMURAMOYL-PENTAPEPTIDE-TRANSFERASE"/>
    <property type="match status" value="1"/>
</dbReference>
<keyword evidence="4 8" id="KW-0812">Transmembrane</keyword>
<feature type="transmembrane region" description="Helical" evidence="8">
    <location>
        <begin position="118"/>
        <end position="136"/>
    </location>
</feature>
<evidence type="ECO:0000256" key="6">
    <source>
        <dbReference type="ARBA" id="ARBA00023136"/>
    </source>
</evidence>
<feature type="transmembrane region" description="Helical" evidence="8">
    <location>
        <begin position="167"/>
        <end position="184"/>
    </location>
</feature>
<evidence type="ECO:0000256" key="5">
    <source>
        <dbReference type="ARBA" id="ARBA00022989"/>
    </source>
</evidence>
<dbReference type="EMBL" id="JARJBB010000009">
    <property type="protein sequence ID" value="MDF3300793.1"/>
    <property type="molecule type" value="Genomic_DNA"/>
</dbReference>
<keyword evidence="6 8" id="KW-0472">Membrane</keyword>
<comment type="subcellular location">
    <subcellularLocation>
        <location evidence="1">Cell membrane</location>
        <topology evidence="1">Multi-pass membrane protein</topology>
    </subcellularLocation>
</comment>
<evidence type="ECO:0000256" key="2">
    <source>
        <dbReference type="ARBA" id="ARBA00022475"/>
    </source>
</evidence>
<reference evidence="9 10" key="1">
    <citation type="submission" date="2023-03" db="EMBL/GenBank/DDBJ databases">
        <title>Draft genome sequence of Streptomyces sp. K1PA1 isolated from peat swamp forest in Thailand.</title>
        <authorList>
            <person name="Klaysubun C."/>
            <person name="Duangmal K."/>
        </authorList>
    </citation>
    <scope>NUCLEOTIDE SEQUENCE [LARGE SCALE GENOMIC DNA]</scope>
    <source>
        <strain evidence="9 10">K1PA1</strain>
    </source>
</reference>
<keyword evidence="10" id="KW-1185">Reference proteome</keyword>
<feature type="transmembrane region" description="Helical" evidence="8">
    <location>
        <begin position="6"/>
        <end position="22"/>
    </location>
</feature>
<feature type="transmembrane region" description="Helical" evidence="8">
    <location>
        <begin position="267"/>
        <end position="288"/>
    </location>
</feature>
<sequence>MLYGILTAITALLLAALLSALVRAPALRLGLVDRRRPRPVPLLGGAAVVVGTCLVAAAGGWTGAAPLSDTVAHLLAAGAAVAVLGLAADVWRLRTPLLLLGAAVAAAFVVPYDETGVPAGVVAVVWIACVAAAFRGLDHADGLAGTVGVLTAFGAGACAAAEMMDDLAVLLSVLAAALTGFLMHNWHPARVAFGACGSLFTGFVLACAVVLTRAGYDPVSSAAVMFALTATVSADAVLVAVSRRLVRRPSARRAPDHVAHRLRRLGLTPQGATVLLGAGTFASVLVGVLVHTGLLARTGVLWVAGAALAAVVALLRVPAVRGPRRPGGPATFRTRTGVHEARQRTGPHEVRHRTGAHDTRSRADLAGDPRSRTDLAGGRSRADPAGASGRRRTALPGPARQPGSRPDSDRRAASPQVSAPLRVRDG</sequence>
<evidence type="ECO:0000256" key="1">
    <source>
        <dbReference type="ARBA" id="ARBA00004651"/>
    </source>
</evidence>
<proteinExistence type="predicted"/>
<feature type="transmembrane region" description="Helical" evidence="8">
    <location>
        <begin position="95"/>
        <end position="112"/>
    </location>
</feature>
<evidence type="ECO:0000313" key="9">
    <source>
        <dbReference type="EMBL" id="MDF3300793.1"/>
    </source>
</evidence>
<feature type="transmembrane region" description="Helical" evidence="8">
    <location>
        <begin position="191"/>
        <end position="211"/>
    </location>
</feature>
<feature type="compositionally biased region" description="Low complexity" evidence="7">
    <location>
        <begin position="320"/>
        <end position="335"/>
    </location>
</feature>
<comment type="caution">
    <text evidence="9">The sequence shown here is derived from an EMBL/GenBank/DDBJ whole genome shotgun (WGS) entry which is preliminary data.</text>
</comment>